<organism evidence="1">
    <name type="scientific">Arion vulgaris</name>
    <dbReference type="NCBI Taxonomy" id="1028688"/>
    <lineage>
        <taxon>Eukaryota</taxon>
        <taxon>Metazoa</taxon>
        <taxon>Spiralia</taxon>
        <taxon>Lophotrochozoa</taxon>
        <taxon>Mollusca</taxon>
        <taxon>Gastropoda</taxon>
        <taxon>Heterobranchia</taxon>
        <taxon>Euthyneura</taxon>
        <taxon>Panpulmonata</taxon>
        <taxon>Eupulmonata</taxon>
        <taxon>Stylommatophora</taxon>
        <taxon>Helicina</taxon>
        <taxon>Arionoidea</taxon>
        <taxon>Arionidae</taxon>
        <taxon>Arion</taxon>
    </lineage>
</organism>
<dbReference type="AlphaFoldDB" id="A0A0B7B519"/>
<sequence>MQIKYLIYDKTKKKLSSSSCAVSTIVGDNELLQMSVLNVISSDFDNFLHEVKCNLSVFPLCVLSSTSLSYPVP</sequence>
<accession>A0A0B7B519</accession>
<gene>
    <name evidence="1" type="primary">ORF163373</name>
</gene>
<reference evidence="1" key="1">
    <citation type="submission" date="2014-12" db="EMBL/GenBank/DDBJ databases">
        <title>Insight into the proteome of Arion vulgaris.</title>
        <authorList>
            <person name="Aradska J."/>
            <person name="Bulat T."/>
            <person name="Smidak R."/>
            <person name="Sarate P."/>
            <person name="Gangsoo J."/>
            <person name="Sialana F."/>
            <person name="Bilban M."/>
            <person name="Lubec G."/>
        </authorList>
    </citation>
    <scope>NUCLEOTIDE SEQUENCE</scope>
    <source>
        <tissue evidence="1">Skin</tissue>
    </source>
</reference>
<name>A0A0B7B519_9EUPU</name>
<evidence type="ECO:0000313" key="1">
    <source>
        <dbReference type="EMBL" id="CEK88128.1"/>
    </source>
</evidence>
<protein>
    <submittedName>
        <fullName evidence="1">Uncharacterized protein</fullName>
    </submittedName>
</protein>
<dbReference type="EMBL" id="HACG01041263">
    <property type="protein sequence ID" value="CEK88128.1"/>
    <property type="molecule type" value="Transcribed_RNA"/>
</dbReference>
<proteinExistence type="predicted"/>